<evidence type="ECO:0000256" key="1">
    <source>
        <dbReference type="SAM" id="MobiDB-lite"/>
    </source>
</evidence>
<protein>
    <recommendedName>
        <fullName evidence="2">GPI inositol-deacylase PGAP1-like alpha/beta domain-containing protein</fullName>
    </recommendedName>
</protein>
<organism evidence="3 4">
    <name type="scientific">Massilia forsythiae</name>
    <dbReference type="NCBI Taxonomy" id="2728020"/>
    <lineage>
        <taxon>Bacteria</taxon>
        <taxon>Pseudomonadati</taxon>
        <taxon>Pseudomonadota</taxon>
        <taxon>Betaproteobacteria</taxon>
        <taxon>Burkholderiales</taxon>
        <taxon>Oxalobacteraceae</taxon>
        <taxon>Telluria group</taxon>
        <taxon>Massilia</taxon>
    </lineage>
</organism>
<feature type="region of interest" description="Disordered" evidence="1">
    <location>
        <begin position="1"/>
        <end position="22"/>
    </location>
</feature>
<feature type="domain" description="GPI inositol-deacylase PGAP1-like alpha/beta" evidence="2">
    <location>
        <begin position="223"/>
        <end position="278"/>
    </location>
</feature>
<proteinExistence type="predicted"/>
<evidence type="ECO:0000259" key="2">
    <source>
        <dbReference type="Pfam" id="PF07819"/>
    </source>
</evidence>
<dbReference type="InterPro" id="IPR029058">
    <property type="entry name" value="AB_hydrolase_fold"/>
</dbReference>
<dbReference type="EMBL" id="CP051685">
    <property type="protein sequence ID" value="QJE02572.1"/>
    <property type="molecule type" value="Genomic_DNA"/>
</dbReference>
<keyword evidence="4" id="KW-1185">Reference proteome</keyword>
<dbReference type="SUPFAM" id="SSF53474">
    <property type="entry name" value="alpha/beta-Hydrolases"/>
    <property type="match status" value="1"/>
</dbReference>
<evidence type="ECO:0000313" key="4">
    <source>
        <dbReference type="Proteomes" id="UP000502415"/>
    </source>
</evidence>
<dbReference type="GO" id="GO:0016788">
    <property type="term" value="F:hydrolase activity, acting on ester bonds"/>
    <property type="evidence" value="ECO:0007669"/>
    <property type="project" value="InterPro"/>
</dbReference>
<evidence type="ECO:0000313" key="3">
    <source>
        <dbReference type="EMBL" id="QJE02572.1"/>
    </source>
</evidence>
<dbReference type="Gene3D" id="3.40.50.1820">
    <property type="entry name" value="alpha/beta hydrolase"/>
    <property type="match status" value="1"/>
</dbReference>
<feature type="compositionally biased region" description="Polar residues" evidence="1">
    <location>
        <begin position="12"/>
        <end position="22"/>
    </location>
</feature>
<dbReference type="Proteomes" id="UP000502415">
    <property type="component" value="Chromosome"/>
</dbReference>
<sequence>MADPVRPLPNLIPQSDGSWTGQTMLTPTSFTTRGLFTMPSKKVVPVIVVPGIMGSNLRAATSPARRANKALNPGEEAWRAPNGTLAGLTAARLWKARSAKMRQQILDGATLEVDTRGEIDLPGDAGSYGTSMEEVRKRGWGEVHWDSYGKLLYGLSICLNRTFEEHAPDQPRVVRRHWKDVMECDPARWGVRAIDHVTEQELEKHADYHYPVYACGYNWLESCEDSANILRDRIQKIIAFWKGCRHDCKQVILVTHSMGGLVARACAKQIPDQILGIVHGVMPALGAPVCYRRIACGTEASSPGNGKIADKEAECVADILGSTREATMAVMATSPGALQLLPNHLYPQPWLHVYIVSQVNNKDTGRDVVHLPTENPYDLYRDMASWYRLVDPTLADPANKYGGSVLKATQGILNAIDNAERFHREMLGSYYHPNSYGFYGADPQHMSFGAVRWVARDPKKGAVFTEANLRKAAQAGYGTSGSRRVRVEQRTDLQFIPARQDAAGDGTVPQQSGAGPTGKVRQVFEMRGFDHQGAFNDDAILLLTRHLIVKIVQTLP</sequence>
<dbReference type="KEGG" id="mfy:HH212_23225"/>
<name>A0A7Z2W168_9BURK</name>
<dbReference type="InterPro" id="IPR012908">
    <property type="entry name" value="PGAP1-ab_dom-like"/>
</dbReference>
<dbReference type="PANTHER" id="PTHR11440">
    <property type="entry name" value="LECITHIN-CHOLESTEROL ACYLTRANSFERASE-RELATED"/>
    <property type="match status" value="1"/>
</dbReference>
<dbReference type="AlphaFoldDB" id="A0A7Z2W168"/>
<dbReference type="RefSeq" id="WP_170204655.1">
    <property type="nucleotide sequence ID" value="NZ_CP051685.1"/>
</dbReference>
<gene>
    <name evidence="3" type="ORF">HH212_23225</name>
</gene>
<accession>A0A7Z2W168</accession>
<reference evidence="3 4" key="1">
    <citation type="submission" date="2020-04" db="EMBL/GenBank/DDBJ databases">
        <title>Genome sequencing of novel species.</title>
        <authorList>
            <person name="Heo J."/>
            <person name="Kim S.-J."/>
            <person name="Kim J.-S."/>
            <person name="Hong S.-B."/>
            <person name="Kwon S.-W."/>
        </authorList>
    </citation>
    <scope>NUCLEOTIDE SEQUENCE [LARGE SCALE GENOMIC DNA]</scope>
    <source>
        <strain evidence="3 4">GN2-R2</strain>
    </source>
</reference>
<dbReference type="Pfam" id="PF07819">
    <property type="entry name" value="PGAP1"/>
    <property type="match status" value="1"/>
</dbReference>